<dbReference type="InterPro" id="IPR035959">
    <property type="entry name" value="RutC-like_sf"/>
</dbReference>
<reference evidence="1 2" key="1">
    <citation type="submission" date="2016-04" db="EMBL/GenBank/DDBJ databases">
        <title>Complete genome sequence of Dokdonella koreensis DS-123T.</title>
        <authorList>
            <person name="Kim J.F."/>
            <person name="Lee H."/>
            <person name="Kwak M.-J."/>
        </authorList>
    </citation>
    <scope>NUCLEOTIDE SEQUENCE [LARGE SCALE GENOMIC DNA]</scope>
    <source>
        <strain evidence="1 2">DS-123</strain>
    </source>
</reference>
<gene>
    <name evidence="1" type="ORF">I596_660</name>
</gene>
<dbReference type="GO" id="GO:0005829">
    <property type="term" value="C:cytosol"/>
    <property type="evidence" value="ECO:0007669"/>
    <property type="project" value="TreeGrafter"/>
</dbReference>
<dbReference type="STRING" id="1300342.I596_660"/>
<dbReference type="PATRIC" id="fig|1300342.3.peg.647"/>
<proteinExistence type="predicted"/>
<dbReference type="KEGG" id="dko:I596_660"/>
<dbReference type="Pfam" id="PF01042">
    <property type="entry name" value="Ribonuc_L-PSP"/>
    <property type="match status" value="1"/>
</dbReference>
<dbReference type="Proteomes" id="UP000076830">
    <property type="component" value="Chromosome"/>
</dbReference>
<evidence type="ECO:0000313" key="1">
    <source>
        <dbReference type="EMBL" id="ANB16696.1"/>
    </source>
</evidence>
<dbReference type="Gene3D" id="3.30.1330.40">
    <property type="entry name" value="RutC-like"/>
    <property type="match status" value="1"/>
</dbReference>
<dbReference type="AlphaFoldDB" id="A0A167GLI8"/>
<accession>A0A167GLI8</accession>
<evidence type="ECO:0000313" key="2">
    <source>
        <dbReference type="Proteomes" id="UP000076830"/>
    </source>
</evidence>
<dbReference type="CDD" id="cd00448">
    <property type="entry name" value="YjgF_YER057c_UK114_family"/>
    <property type="match status" value="1"/>
</dbReference>
<protein>
    <submittedName>
        <fullName evidence="1">2-aminomuconate deaminase</fullName>
    </submittedName>
</protein>
<sequence length="143" mass="15417">MSLDTIRTERAPAPVGAYPHARRVGDLLFLSGVGPRLPGSGQIPGNLTGPDGTLAAYDIDAQTRQVFANVRAVLEASGARWEDLVDVTVFLTDMARDFSVYNRIWAEHFPDVDTAPCRTTLGITALPTPIAIELKCVAALRRA</sequence>
<dbReference type="OrthoDB" id="9803101at2"/>
<dbReference type="PANTHER" id="PTHR11803">
    <property type="entry name" value="2-IMINOBUTANOATE/2-IMINOPROPANOATE DEAMINASE RIDA"/>
    <property type="match status" value="1"/>
</dbReference>
<dbReference type="PANTHER" id="PTHR11803:SF48">
    <property type="entry name" value="2-AMINOMUCONATE DEAMINASE"/>
    <property type="match status" value="1"/>
</dbReference>
<keyword evidence="2" id="KW-1185">Reference proteome</keyword>
<dbReference type="SUPFAM" id="SSF55298">
    <property type="entry name" value="YjgF-like"/>
    <property type="match status" value="1"/>
</dbReference>
<dbReference type="EMBL" id="CP015249">
    <property type="protein sequence ID" value="ANB16696.1"/>
    <property type="molecule type" value="Genomic_DNA"/>
</dbReference>
<dbReference type="InterPro" id="IPR006175">
    <property type="entry name" value="YjgF/YER057c/UK114"/>
</dbReference>
<organism evidence="1 2">
    <name type="scientific">Dokdonella koreensis DS-123</name>
    <dbReference type="NCBI Taxonomy" id="1300342"/>
    <lineage>
        <taxon>Bacteria</taxon>
        <taxon>Pseudomonadati</taxon>
        <taxon>Pseudomonadota</taxon>
        <taxon>Gammaproteobacteria</taxon>
        <taxon>Lysobacterales</taxon>
        <taxon>Rhodanobacteraceae</taxon>
        <taxon>Dokdonella</taxon>
    </lineage>
</organism>
<dbReference type="GO" id="GO:0019239">
    <property type="term" value="F:deaminase activity"/>
    <property type="evidence" value="ECO:0007669"/>
    <property type="project" value="TreeGrafter"/>
</dbReference>
<name>A0A167GLI8_9GAMM</name>
<dbReference type="RefSeq" id="WP_067644022.1">
    <property type="nucleotide sequence ID" value="NZ_CP015249.1"/>
</dbReference>